<organism evidence="1">
    <name type="scientific">marine metagenome</name>
    <dbReference type="NCBI Taxonomy" id="408172"/>
    <lineage>
        <taxon>unclassified sequences</taxon>
        <taxon>metagenomes</taxon>
        <taxon>ecological metagenomes</taxon>
    </lineage>
</organism>
<accession>A0A383E2U2</accession>
<protein>
    <submittedName>
        <fullName evidence="1">Uncharacterized protein</fullName>
    </submittedName>
</protein>
<dbReference type="EMBL" id="UINC01222227">
    <property type="protein sequence ID" value="SVE50914.1"/>
    <property type="molecule type" value="Genomic_DNA"/>
</dbReference>
<evidence type="ECO:0000313" key="1">
    <source>
        <dbReference type="EMBL" id="SVE50914.1"/>
    </source>
</evidence>
<gene>
    <name evidence="1" type="ORF">METZ01_LOCUS503768</name>
</gene>
<reference evidence="1" key="1">
    <citation type="submission" date="2018-05" db="EMBL/GenBank/DDBJ databases">
        <authorList>
            <person name="Lanie J.A."/>
            <person name="Ng W.-L."/>
            <person name="Kazmierczak K.M."/>
            <person name="Andrzejewski T.M."/>
            <person name="Davidsen T.M."/>
            <person name="Wayne K.J."/>
            <person name="Tettelin H."/>
            <person name="Glass J.I."/>
            <person name="Rusch D."/>
            <person name="Podicherti R."/>
            <person name="Tsui H.-C.T."/>
            <person name="Winkler M.E."/>
        </authorList>
    </citation>
    <scope>NUCLEOTIDE SEQUENCE</scope>
</reference>
<name>A0A383E2U2_9ZZZZ</name>
<sequence length="42" mass="4507">MRCDYITAALLSTEVDKLLAGTYYFGVVKQGINLPASNPGES</sequence>
<dbReference type="AlphaFoldDB" id="A0A383E2U2"/>
<proteinExistence type="predicted"/>